<organism evidence="2 3">
    <name type="scientific">Ammonifex degensii (strain DSM 10501 / KC4)</name>
    <dbReference type="NCBI Taxonomy" id="429009"/>
    <lineage>
        <taxon>Bacteria</taxon>
        <taxon>Bacillati</taxon>
        <taxon>Bacillota</taxon>
        <taxon>Clostridia</taxon>
        <taxon>Thermoanaerobacterales</taxon>
        <taxon>Thermoanaerobacteraceae</taxon>
        <taxon>Ammonifex</taxon>
    </lineage>
</organism>
<dbReference type="AlphaFoldDB" id="C9R840"/>
<accession>C9R840</accession>
<dbReference type="STRING" id="429009.Adeg_1367"/>
<gene>
    <name evidence="2" type="ordered locus">Adeg_1367</name>
</gene>
<sequence length="99" mass="11562">MQEGRRRVRERLRHFDVRLRADHPIFRVPAGKRAEVARWLLSPAELYLGLLNELKELKERVSQLEGLLAQQQLQPPFPRQARAQPKKPDPREFLSAFGG</sequence>
<feature type="region of interest" description="Disordered" evidence="1">
    <location>
        <begin position="72"/>
        <end position="99"/>
    </location>
</feature>
<evidence type="ECO:0000313" key="3">
    <source>
        <dbReference type="Proteomes" id="UP000002620"/>
    </source>
</evidence>
<reference evidence="2 3" key="1">
    <citation type="submission" date="2009-10" db="EMBL/GenBank/DDBJ databases">
        <title>Complete sequence of chromosome of Ammonifex degensii KC4.</title>
        <authorList>
            <consortium name="US DOE Joint Genome Institute"/>
            <person name="Kerfeld C."/>
            <person name="Goodner B."/>
            <person name="Huber H."/>
            <person name="Stetter K."/>
            <person name="Lucas S."/>
            <person name="Copeland A."/>
            <person name="Lapidus A."/>
            <person name="Glavina del Rio T."/>
            <person name="Dalin E."/>
            <person name="Tice H."/>
            <person name="Bruce D."/>
            <person name="Goodwin L."/>
            <person name="Pitluck S."/>
            <person name="Saunders E."/>
            <person name="Brettin T."/>
            <person name="Detter J.C."/>
            <person name="Han C."/>
            <person name="Larimer F."/>
            <person name="Land M."/>
            <person name="Hauser L."/>
            <person name="Kyrpides N."/>
            <person name="Ovchinnikova G."/>
            <person name="Richardson P."/>
        </authorList>
    </citation>
    <scope>NUCLEOTIDE SEQUENCE [LARGE SCALE GENOMIC DNA]</scope>
    <source>
        <strain evidence="3">DSM 10501 / KC4</strain>
    </source>
</reference>
<dbReference type="RefSeq" id="WP_015739346.1">
    <property type="nucleotide sequence ID" value="NC_013385.1"/>
</dbReference>
<proteinExistence type="predicted"/>
<keyword evidence="3" id="KW-1185">Reference proteome</keyword>
<name>C9R840_AMMDK</name>
<dbReference type="EMBL" id="CP001785">
    <property type="protein sequence ID" value="ACX52469.1"/>
    <property type="molecule type" value="Genomic_DNA"/>
</dbReference>
<protein>
    <submittedName>
        <fullName evidence="2">Uncharacterized protein</fullName>
    </submittedName>
</protein>
<evidence type="ECO:0000256" key="1">
    <source>
        <dbReference type="SAM" id="MobiDB-lite"/>
    </source>
</evidence>
<evidence type="ECO:0000313" key="2">
    <source>
        <dbReference type="EMBL" id="ACX52469.1"/>
    </source>
</evidence>
<feature type="compositionally biased region" description="Low complexity" evidence="1">
    <location>
        <begin position="72"/>
        <end position="83"/>
    </location>
</feature>
<dbReference type="KEGG" id="adg:Adeg_1367"/>
<dbReference type="HOGENOM" id="CLU_2314231_0_0_9"/>
<dbReference type="Proteomes" id="UP000002620">
    <property type="component" value="Chromosome"/>
</dbReference>